<dbReference type="InterPro" id="IPR036388">
    <property type="entry name" value="WH-like_DNA-bd_sf"/>
</dbReference>
<dbReference type="InterPro" id="IPR000232">
    <property type="entry name" value="HSF_DNA-bd"/>
</dbReference>
<comment type="subunit">
    <text evidence="2">Homotrimer.</text>
</comment>
<dbReference type="SMART" id="SM00415">
    <property type="entry name" value="HSF"/>
    <property type="match status" value="1"/>
</dbReference>
<dbReference type="Proteomes" id="UP001346149">
    <property type="component" value="Unassembled WGS sequence"/>
</dbReference>
<feature type="domain" description="HSF-type DNA-binding" evidence="11">
    <location>
        <begin position="7"/>
        <end position="100"/>
    </location>
</feature>
<organism evidence="12 13">
    <name type="scientific">Trapa natans</name>
    <name type="common">Water chestnut</name>
    <dbReference type="NCBI Taxonomy" id="22666"/>
    <lineage>
        <taxon>Eukaryota</taxon>
        <taxon>Viridiplantae</taxon>
        <taxon>Streptophyta</taxon>
        <taxon>Embryophyta</taxon>
        <taxon>Tracheophyta</taxon>
        <taxon>Spermatophyta</taxon>
        <taxon>Magnoliopsida</taxon>
        <taxon>eudicotyledons</taxon>
        <taxon>Gunneridae</taxon>
        <taxon>Pentapetalae</taxon>
        <taxon>rosids</taxon>
        <taxon>malvids</taxon>
        <taxon>Myrtales</taxon>
        <taxon>Lythraceae</taxon>
        <taxon>Trapa</taxon>
    </lineage>
</organism>
<name>A0AAN7R7E6_TRANT</name>
<evidence type="ECO:0000256" key="9">
    <source>
        <dbReference type="RuleBase" id="RU004020"/>
    </source>
</evidence>
<dbReference type="GO" id="GO:0003700">
    <property type="term" value="F:DNA-binding transcription factor activity"/>
    <property type="evidence" value="ECO:0007669"/>
    <property type="project" value="InterPro"/>
</dbReference>
<evidence type="ECO:0000313" key="13">
    <source>
        <dbReference type="Proteomes" id="UP001346149"/>
    </source>
</evidence>
<feature type="compositionally biased region" description="Low complexity" evidence="10">
    <location>
        <begin position="125"/>
        <end position="142"/>
    </location>
</feature>
<evidence type="ECO:0000256" key="1">
    <source>
        <dbReference type="ARBA" id="ARBA00004123"/>
    </source>
</evidence>
<keyword evidence="6" id="KW-0238">DNA-binding</keyword>
<dbReference type="PANTHER" id="PTHR10015">
    <property type="entry name" value="HEAT SHOCK TRANSCRIPTION FACTOR"/>
    <property type="match status" value="1"/>
</dbReference>
<evidence type="ECO:0000256" key="2">
    <source>
        <dbReference type="ARBA" id="ARBA00011233"/>
    </source>
</evidence>
<dbReference type="FunFam" id="1.10.10.10:FF:000037">
    <property type="entry name" value="Heat stress transcription factor B-4"/>
    <property type="match status" value="1"/>
</dbReference>
<keyword evidence="3" id="KW-0597">Phosphoprotein</keyword>
<accession>A0AAN7R7E6</accession>
<sequence>MSSHRSLPAPFLIKTYQLVDDPSTDDVISWNEKGDTFVVWKNDEFARDLLPKFFKHNNFSSFVRQLNTYGFRKTVPDKWEFSNDNFKRDHKELLSQIHRRKVAVAVAQPPVEVSPAQRTTPACLSTNSSGPTSSSSKDSTGSVENTQHTTRAASKLAVLADENKLLKRHNVTLISELEETKRQCVELASFLTGFLKVEPDQIDRIMHQERPAEVHSNGRGAGGVSMKLFGIWLKDEGVEDERSINGFTGSNAKERNDGSWGSCLAGGVQSNSLMI</sequence>
<dbReference type="GO" id="GO:0000978">
    <property type="term" value="F:RNA polymerase II cis-regulatory region sequence-specific DNA binding"/>
    <property type="evidence" value="ECO:0007669"/>
    <property type="project" value="TreeGrafter"/>
</dbReference>
<evidence type="ECO:0000256" key="8">
    <source>
        <dbReference type="ARBA" id="ARBA00023242"/>
    </source>
</evidence>
<evidence type="ECO:0000256" key="4">
    <source>
        <dbReference type="ARBA" id="ARBA00023015"/>
    </source>
</evidence>
<dbReference type="GO" id="GO:0005634">
    <property type="term" value="C:nucleus"/>
    <property type="evidence" value="ECO:0007669"/>
    <property type="project" value="UniProtKB-SubCell"/>
</dbReference>
<keyword evidence="4" id="KW-0805">Transcription regulation</keyword>
<comment type="caution">
    <text evidence="12">The sequence shown here is derived from an EMBL/GenBank/DDBJ whole genome shotgun (WGS) entry which is preliminary data.</text>
</comment>
<evidence type="ECO:0000256" key="6">
    <source>
        <dbReference type="ARBA" id="ARBA00023125"/>
    </source>
</evidence>
<keyword evidence="13" id="KW-1185">Reference proteome</keyword>
<dbReference type="PRINTS" id="PR00056">
    <property type="entry name" value="HSFDOMAIN"/>
</dbReference>
<dbReference type="GO" id="GO:0006357">
    <property type="term" value="P:regulation of transcription by RNA polymerase II"/>
    <property type="evidence" value="ECO:0007669"/>
    <property type="project" value="TreeGrafter"/>
</dbReference>
<comment type="subcellular location">
    <subcellularLocation>
        <location evidence="1">Nucleus</location>
    </subcellularLocation>
</comment>
<dbReference type="AlphaFoldDB" id="A0AAN7R7E6"/>
<dbReference type="InterPro" id="IPR036390">
    <property type="entry name" value="WH_DNA-bd_sf"/>
</dbReference>
<comment type="similarity">
    <text evidence="9">Belongs to the HSF family.</text>
</comment>
<evidence type="ECO:0000259" key="11">
    <source>
        <dbReference type="SMART" id="SM00415"/>
    </source>
</evidence>
<evidence type="ECO:0000256" key="3">
    <source>
        <dbReference type="ARBA" id="ARBA00022553"/>
    </source>
</evidence>
<feature type="region of interest" description="Disordered" evidence="10">
    <location>
        <begin position="111"/>
        <end position="150"/>
    </location>
</feature>
<dbReference type="Pfam" id="PF00447">
    <property type="entry name" value="HSF_DNA-bind"/>
    <property type="match status" value="1"/>
</dbReference>
<proteinExistence type="inferred from homology"/>
<evidence type="ECO:0000256" key="7">
    <source>
        <dbReference type="ARBA" id="ARBA00023163"/>
    </source>
</evidence>
<keyword evidence="8" id="KW-0539">Nucleus</keyword>
<dbReference type="EMBL" id="JAXQNO010000010">
    <property type="protein sequence ID" value="KAK4790126.1"/>
    <property type="molecule type" value="Genomic_DNA"/>
</dbReference>
<dbReference type="SUPFAM" id="SSF46785">
    <property type="entry name" value="Winged helix' DNA-binding domain"/>
    <property type="match status" value="1"/>
</dbReference>
<protein>
    <recommendedName>
        <fullName evidence="11">HSF-type DNA-binding domain-containing protein</fullName>
    </recommendedName>
</protein>
<evidence type="ECO:0000256" key="5">
    <source>
        <dbReference type="ARBA" id="ARBA00023016"/>
    </source>
</evidence>
<dbReference type="PANTHER" id="PTHR10015:SF329">
    <property type="entry name" value="HEAT STRESS TRANSCRIPTION FACTOR B-1"/>
    <property type="match status" value="1"/>
</dbReference>
<keyword evidence="7" id="KW-0804">Transcription</keyword>
<keyword evidence="5" id="KW-0346">Stress response</keyword>
<reference evidence="12 13" key="1">
    <citation type="journal article" date="2023" name="Hortic Res">
        <title>Pangenome of water caltrop reveals structural variations and asymmetric subgenome divergence after allopolyploidization.</title>
        <authorList>
            <person name="Zhang X."/>
            <person name="Chen Y."/>
            <person name="Wang L."/>
            <person name="Yuan Y."/>
            <person name="Fang M."/>
            <person name="Shi L."/>
            <person name="Lu R."/>
            <person name="Comes H.P."/>
            <person name="Ma Y."/>
            <person name="Chen Y."/>
            <person name="Huang G."/>
            <person name="Zhou Y."/>
            <person name="Zheng Z."/>
            <person name="Qiu Y."/>
        </authorList>
    </citation>
    <scope>NUCLEOTIDE SEQUENCE [LARGE SCALE GENOMIC DNA]</scope>
    <source>
        <strain evidence="12">F231</strain>
    </source>
</reference>
<evidence type="ECO:0000313" key="12">
    <source>
        <dbReference type="EMBL" id="KAK4790126.1"/>
    </source>
</evidence>
<dbReference type="Gene3D" id="1.10.10.10">
    <property type="entry name" value="Winged helix-like DNA-binding domain superfamily/Winged helix DNA-binding domain"/>
    <property type="match status" value="1"/>
</dbReference>
<gene>
    <name evidence="12" type="ORF">SAY86_017430</name>
</gene>
<evidence type="ECO:0000256" key="10">
    <source>
        <dbReference type="SAM" id="MobiDB-lite"/>
    </source>
</evidence>